<evidence type="ECO:0000313" key="2">
    <source>
        <dbReference type="Proteomes" id="UP000477911"/>
    </source>
</evidence>
<organism evidence="1 2">
    <name type="scientific">Pseudooceanicola albus</name>
    <dbReference type="NCBI Taxonomy" id="2692189"/>
    <lineage>
        <taxon>Bacteria</taxon>
        <taxon>Pseudomonadati</taxon>
        <taxon>Pseudomonadota</taxon>
        <taxon>Alphaproteobacteria</taxon>
        <taxon>Rhodobacterales</taxon>
        <taxon>Paracoccaceae</taxon>
        <taxon>Pseudooceanicola</taxon>
    </lineage>
</organism>
<sequence length="98" mass="10992">MRTAQEIRSLDPEARGALLKDLAAEVFSGPALVSRLTEALDITRQSWARWLREPDKIPAWPILLLQEWAFRKRLSADLGRLPFDADPARSGTDAPDVP</sequence>
<dbReference type="AlphaFoldDB" id="A0A6L7G6E5"/>
<dbReference type="Proteomes" id="UP000477911">
    <property type="component" value="Unassembled WGS sequence"/>
</dbReference>
<reference evidence="1 2" key="1">
    <citation type="submission" date="2019-12" db="EMBL/GenBank/DDBJ databases">
        <authorList>
            <person name="Li M."/>
        </authorList>
    </citation>
    <scope>NUCLEOTIDE SEQUENCE [LARGE SCALE GENOMIC DNA]</scope>
    <source>
        <strain evidence="1 2">GBMRC 2024</strain>
    </source>
</reference>
<evidence type="ECO:0000313" key="1">
    <source>
        <dbReference type="EMBL" id="MXN19097.1"/>
    </source>
</evidence>
<name>A0A6L7G6E5_9RHOB</name>
<protein>
    <submittedName>
        <fullName evidence="1">Uncharacterized protein</fullName>
    </submittedName>
</protein>
<gene>
    <name evidence="1" type="ORF">GR170_14735</name>
</gene>
<accession>A0A6L7G6E5</accession>
<dbReference type="EMBL" id="WUMU01000016">
    <property type="protein sequence ID" value="MXN19097.1"/>
    <property type="molecule type" value="Genomic_DNA"/>
</dbReference>
<proteinExistence type="predicted"/>
<comment type="caution">
    <text evidence="1">The sequence shown here is derived from an EMBL/GenBank/DDBJ whole genome shotgun (WGS) entry which is preliminary data.</text>
</comment>
<keyword evidence="2" id="KW-1185">Reference proteome</keyword>
<dbReference type="RefSeq" id="WP_160895215.1">
    <property type="nucleotide sequence ID" value="NZ_WUMU01000016.1"/>
</dbReference>